<evidence type="ECO:0000313" key="2">
    <source>
        <dbReference type="EMBL" id="HIU24148.1"/>
    </source>
</evidence>
<proteinExistence type="predicted"/>
<accession>A0A9D1HX19</accession>
<reference evidence="2" key="2">
    <citation type="journal article" date="2021" name="PeerJ">
        <title>Extensive microbial diversity within the chicken gut microbiome revealed by metagenomics and culture.</title>
        <authorList>
            <person name="Gilroy R."/>
            <person name="Ravi A."/>
            <person name="Getino M."/>
            <person name="Pursley I."/>
            <person name="Horton D.L."/>
            <person name="Alikhan N.F."/>
            <person name="Baker D."/>
            <person name="Gharbi K."/>
            <person name="Hall N."/>
            <person name="Watson M."/>
            <person name="Adriaenssens E.M."/>
            <person name="Foster-Nyarko E."/>
            <person name="Jarju S."/>
            <person name="Secka A."/>
            <person name="Antonio M."/>
            <person name="Oren A."/>
            <person name="Chaudhuri R.R."/>
            <person name="La Ragione R."/>
            <person name="Hildebrand F."/>
            <person name="Pallen M.J."/>
        </authorList>
    </citation>
    <scope>NUCLEOTIDE SEQUENCE</scope>
    <source>
        <strain evidence="2">ChiHjej12B11-29160</strain>
    </source>
</reference>
<evidence type="ECO:0000313" key="3">
    <source>
        <dbReference type="Proteomes" id="UP000824078"/>
    </source>
</evidence>
<name>A0A9D1HX19_9ACTN</name>
<comment type="caution">
    <text evidence="2">The sequence shown here is derived from an EMBL/GenBank/DDBJ whole genome shotgun (WGS) entry which is preliminary data.</text>
</comment>
<sequence length="78" mass="8489">MYVSDALRSIISKRNMTQQMVADELGVSQPAVASVLSVGNPQTKVLVRLLNILGYKLVAIPKDTPLPSDAIELETHQD</sequence>
<dbReference type="Gene3D" id="1.10.260.40">
    <property type="entry name" value="lambda repressor-like DNA-binding domains"/>
    <property type="match status" value="1"/>
</dbReference>
<gene>
    <name evidence="2" type="ORF">IAD17_04440</name>
</gene>
<dbReference type="SMART" id="SM00530">
    <property type="entry name" value="HTH_XRE"/>
    <property type="match status" value="1"/>
</dbReference>
<dbReference type="GO" id="GO:0003677">
    <property type="term" value="F:DNA binding"/>
    <property type="evidence" value="ECO:0007669"/>
    <property type="project" value="InterPro"/>
</dbReference>
<protein>
    <submittedName>
        <fullName evidence="2">Helix-turn-helix transcriptional regulator</fullName>
    </submittedName>
</protein>
<dbReference type="Pfam" id="PF01381">
    <property type="entry name" value="HTH_3"/>
    <property type="match status" value="1"/>
</dbReference>
<dbReference type="AlphaFoldDB" id="A0A9D1HX19"/>
<organism evidence="2 3">
    <name type="scientific">Candidatus Coprovicinus avistercoris</name>
    <dbReference type="NCBI Taxonomy" id="2840754"/>
    <lineage>
        <taxon>Bacteria</taxon>
        <taxon>Bacillati</taxon>
        <taxon>Actinomycetota</taxon>
        <taxon>Coriobacteriia</taxon>
        <taxon>Coriobacteriales</taxon>
        <taxon>Coriobacteriaceae</taxon>
        <taxon>Coriobacteriaceae incertae sedis</taxon>
        <taxon>Candidatus Coprovicinus</taxon>
    </lineage>
</organism>
<dbReference type="InterPro" id="IPR001387">
    <property type="entry name" value="Cro/C1-type_HTH"/>
</dbReference>
<dbReference type="PROSITE" id="PS50943">
    <property type="entry name" value="HTH_CROC1"/>
    <property type="match status" value="1"/>
</dbReference>
<feature type="domain" description="HTH cro/C1-type" evidence="1">
    <location>
        <begin position="7"/>
        <end position="60"/>
    </location>
</feature>
<reference evidence="2" key="1">
    <citation type="submission" date="2020-10" db="EMBL/GenBank/DDBJ databases">
        <authorList>
            <person name="Gilroy R."/>
        </authorList>
    </citation>
    <scope>NUCLEOTIDE SEQUENCE</scope>
    <source>
        <strain evidence="2">ChiHjej12B11-29160</strain>
    </source>
</reference>
<evidence type="ECO:0000259" key="1">
    <source>
        <dbReference type="PROSITE" id="PS50943"/>
    </source>
</evidence>
<dbReference type="CDD" id="cd00093">
    <property type="entry name" value="HTH_XRE"/>
    <property type="match status" value="1"/>
</dbReference>
<dbReference type="SUPFAM" id="SSF47413">
    <property type="entry name" value="lambda repressor-like DNA-binding domains"/>
    <property type="match status" value="1"/>
</dbReference>
<dbReference type="EMBL" id="DVMQ01000014">
    <property type="protein sequence ID" value="HIU24148.1"/>
    <property type="molecule type" value="Genomic_DNA"/>
</dbReference>
<dbReference type="Proteomes" id="UP000824078">
    <property type="component" value="Unassembled WGS sequence"/>
</dbReference>
<dbReference type="InterPro" id="IPR010982">
    <property type="entry name" value="Lambda_DNA-bd_dom_sf"/>
</dbReference>